<dbReference type="Proteomes" id="UP000237105">
    <property type="component" value="Unassembled WGS sequence"/>
</dbReference>
<name>A0A2P5AUT9_PARAD</name>
<dbReference type="AlphaFoldDB" id="A0A2P5AUT9"/>
<feature type="compositionally biased region" description="Low complexity" evidence="1">
    <location>
        <begin position="1"/>
        <end position="26"/>
    </location>
</feature>
<proteinExistence type="predicted"/>
<keyword evidence="4" id="KW-1185">Reference proteome</keyword>
<feature type="domain" description="VQ" evidence="2">
    <location>
        <begin position="61"/>
        <end position="81"/>
    </location>
</feature>
<sequence>MEAYSSPSASSSSYMQDNNHNNNYRDSNNKVPYYTSSLHSVRKAGAPAKPWKKPVAPLPPTPPRVYKVDPINFRDLVQRLTAAPEFQLESSSSASSSSRLQTMAPPPVHAVPPPPGGLLHRPLPEKASSLSTVYKEFSEVLESNNKPAAHQNNNINNVVGSSFLGLMNSSSPVSTSHNWCSFPLLSPGTLSSLEQSRVL</sequence>
<dbReference type="OrthoDB" id="689462at2759"/>
<dbReference type="Pfam" id="PF05678">
    <property type="entry name" value="VQ"/>
    <property type="match status" value="1"/>
</dbReference>
<accession>A0A2P5AUT9</accession>
<feature type="region of interest" description="Disordered" evidence="1">
    <location>
        <begin position="1"/>
        <end position="39"/>
    </location>
</feature>
<reference evidence="4" key="1">
    <citation type="submission" date="2016-06" db="EMBL/GenBank/DDBJ databases">
        <title>Parallel loss of symbiosis genes in relatives of nitrogen-fixing non-legume Parasponia.</title>
        <authorList>
            <person name="Van Velzen R."/>
            <person name="Holmer R."/>
            <person name="Bu F."/>
            <person name="Rutten L."/>
            <person name="Van Zeijl A."/>
            <person name="Liu W."/>
            <person name="Santuari L."/>
            <person name="Cao Q."/>
            <person name="Sharma T."/>
            <person name="Shen D."/>
            <person name="Roswanjaya Y."/>
            <person name="Wardhani T."/>
            <person name="Kalhor M.S."/>
            <person name="Jansen J."/>
            <person name="Van den Hoogen J."/>
            <person name="Gungor B."/>
            <person name="Hartog M."/>
            <person name="Hontelez J."/>
            <person name="Verver J."/>
            <person name="Yang W.-C."/>
            <person name="Schijlen E."/>
            <person name="Repin R."/>
            <person name="Schilthuizen M."/>
            <person name="Schranz E."/>
            <person name="Heidstra R."/>
            <person name="Miyata K."/>
            <person name="Fedorova E."/>
            <person name="Kohlen W."/>
            <person name="Bisseling T."/>
            <person name="Smit S."/>
            <person name="Geurts R."/>
        </authorList>
    </citation>
    <scope>NUCLEOTIDE SEQUENCE [LARGE SCALE GENOMIC DNA]</scope>
    <source>
        <strain evidence="4">cv. WU1-14</strain>
    </source>
</reference>
<dbReference type="EMBL" id="JXTB01000441">
    <property type="protein sequence ID" value="PON40320.1"/>
    <property type="molecule type" value="Genomic_DNA"/>
</dbReference>
<evidence type="ECO:0000256" key="1">
    <source>
        <dbReference type="SAM" id="MobiDB-lite"/>
    </source>
</evidence>
<evidence type="ECO:0000259" key="2">
    <source>
        <dbReference type="Pfam" id="PF05678"/>
    </source>
</evidence>
<gene>
    <name evidence="3" type="ORF">PanWU01x14_298070</name>
</gene>
<evidence type="ECO:0000313" key="3">
    <source>
        <dbReference type="EMBL" id="PON40320.1"/>
    </source>
</evidence>
<dbReference type="InterPro" id="IPR008889">
    <property type="entry name" value="VQ"/>
</dbReference>
<comment type="caution">
    <text evidence="3">The sequence shown here is derived from an EMBL/GenBank/DDBJ whole genome shotgun (WGS) entry which is preliminary data.</text>
</comment>
<evidence type="ECO:0000313" key="4">
    <source>
        <dbReference type="Proteomes" id="UP000237105"/>
    </source>
</evidence>
<feature type="region of interest" description="Disordered" evidence="1">
    <location>
        <begin position="88"/>
        <end position="110"/>
    </location>
</feature>
<dbReference type="InterPro" id="IPR039610">
    <property type="entry name" value="VQ29"/>
</dbReference>
<dbReference type="PANTHER" id="PTHR34794">
    <property type="entry name" value="EXPRESSED PROTEIN"/>
    <property type="match status" value="1"/>
</dbReference>
<dbReference type="STRING" id="3476.A0A2P5AUT9"/>
<dbReference type="PANTHER" id="PTHR34794:SF1">
    <property type="entry name" value="OS10G0101800 PROTEIN"/>
    <property type="match status" value="1"/>
</dbReference>
<organism evidence="3 4">
    <name type="scientific">Parasponia andersonii</name>
    <name type="common">Sponia andersonii</name>
    <dbReference type="NCBI Taxonomy" id="3476"/>
    <lineage>
        <taxon>Eukaryota</taxon>
        <taxon>Viridiplantae</taxon>
        <taxon>Streptophyta</taxon>
        <taxon>Embryophyta</taxon>
        <taxon>Tracheophyta</taxon>
        <taxon>Spermatophyta</taxon>
        <taxon>Magnoliopsida</taxon>
        <taxon>eudicotyledons</taxon>
        <taxon>Gunneridae</taxon>
        <taxon>Pentapetalae</taxon>
        <taxon>rosids</taxon>
        <taxon>fabids</taxon>
        <taxon>Rosales</taxon>
        <taxon>Cannabaceae</taxon>
        <taxon>Parasponia</taxon>
    </lineage>
</organism>
<protein>
    <submittedName>
        <fullName evidence="3">VQ motif containing protein</fullName>
    </submittedName>
</protein>